<evidence type="ECO:0000313" key="1">
    <source>
        <dbReference type="EMBL" id="QPS08673.1"/>
    </source>
</evidence>
<reference evidence="1 2" key="1">
    <citation type="submission" date="2020-12" db="EMBL/GenBank/DDBJ databases">
        <title>FDA dAtabase for Regulatory Grade micrObial Sequences (FDA-ARGOS): Supporting development and validation of Infectious Disease Dx tests.</title>
        <authorList>
            <person name="Sproer C."/>
            <person name="Gronow S."/>
            <person name="Severitt S."/>
            <person name="Schroder I."/>
            <person name="Tallon L."/>
            <person name="Sadzewicz L."/>
            <person name="Zhao X."/>
            <person name="Boylan J."/>
            <person name="Ott S."/>
            <person name="Bowen H."/>
            <person name="Vavikolanu K."/>
            <person name="Mehta A."/>
            <person name="Aluvathingal J."/>
            <person name="Nadendla S."/>
            <person name="Lowell S."/>
            <person name="Myers T."/>
            <person name="Yan Y."/>
            <person name="Sichtig H."/>
        </authorList>
    </citation>
    <scope>NUCLEOTIDE SEQUENCE [LARGE SCALE GENOMIC DNA]</scope>
    <source>
        <strain evidence="1 2">FDAARGOS_909</strain>
    </source>
</reference>
<dbReference type="Proteomes" id="UP000594778">
    <property type="component" value="Chromosome"/>
</dbReference>
<protein>
    <submittedName>
        <fullName evidence="1">Uncharacterized protein</fullName>
    </submittedName>
</protein>
<accession>A0A7T2S4B3</accession>
<name>A0A7T2S4B3_DELAC</name>
<dbReference type="RefSeq" id="WP_197955909.1">
    <property type="nucleotide sequence ID" value="NZ_CP065668.1"/>
</dbReference>
<dbReference type="AlphaFoldDB" id="A0A7T2S4B3"/>
<proteinExistence type="predicted"/>
<evidence type="ECO:0000313" key="2">
    <source>
        <dbReference type="Proteomes" id="UP000594778"/>
    </source>
</evidence>
<gene>
    <name evidence="1" type="ORF">I6G66_00960</name>
</gene>
<sequence length="158" mass="18820">MENLNVKDIIAEIYKILDWENVGFYCIIDLYVKYLNDLYEKPKFNEKISILTNFDFKKYLQYAEQNSKRLFSDEKNKKIKEELWRENDGNPQNIKSIIRLLITALTTEQEMLAYSNYPEYVATDLLDLMIISLAKVDLEYANGFLNFSRTRFGLDNRL</sequence>
<organism evidence="1 2">
    <name type="scientific">Delftia acidovorans</name>
    <name type="common">Pseudomonas acidovorans</name>
    <name type="synonym">Comamonas acidovorans</name>
    <dbReference type="NCBI Taxonomy" id="80866"/>
    <lineage>
        <taxon>Bacteria</taxon>
        <taxon>Pseudomonadati</taxon>
        <taxon>Pseudomonadota</taxon>
        <taxon>Betaproteobacteria</taxon>
        <taxon>Burkholderiales</taxon>
        <taxon>Comamonadaceae</taxon>
        <taxon>Delftia</taxon>
    </lineage>
</organism>
<dbReference type="EMBL" id="CP065668">
    <property type="protein sequence ID" value="QPS08673.1"/>
    <property type="molecule type" value="Genomic_DNA"/>
</dbReference>